<dbReference type="PANTHER" id="PTHR30071">
    <property type="entry name" value="HEME EXPORTER PROTEIN C"/>
    <property type="match status" value="1"/>
</dbReference>
<keyword evidence="3" id="KW-0201">Cytochrome c-type biogenesis</keyword>
<evidence type="ECO:0000256" key="4">
    <source>
        <dbReference type="ARBA" id="ARBA00022989"/>
    </source>
</evidence>
<feature type="transmembrane region" description="Helical" evidence="6">
    <location>
        <begin position="70"/>
        <end position="95"/>
    </location>
</feature>
<feature type="transmembrane region" description="Helical" evidence="6">
    <location>
        <begin position="249"/>
        <end position="272"/>
    </location>
</feature>
<dbReference type="InterPro" id="IPR002541">
    <property type="entry name" value="Cyt_c_assembly"/>
</dbReference>
<sequence length="345" mass="36912">MALVCLGVEFAARKGAVPTEAEAASAELRAARRSARKGGSAGGTAVLDRDEIGKVAAPERRGTAPWGVRFGRAGVVVAVLGFAGHVLSLVLRGVATGRAPWGNMYEFTSMICAAAVAGYLITLWRSRMRTLGFFVMIPVVILMYIAQSVLYAEAGTLVPALHSYWLVIHVLAISLSSGVLMLSGVASVLYLVRARFERKLAADREWEAKNAPSATASAGSDGTGVGRIAVDRTSSRLAALPSLATLDRLAYRTAIVAFPVFTFAVIAGAMWAEVAWGRYWGWDPKETCAFVTWVLYAAYLHARSTAGWRGSKAAWISILGFLSMIFNLFFINLVVSGLHSYAGLN</sequence>
<feature type="domain" description="Cytochrome c assembly protein" evidence="7">
    <location>
        <begin position="101"/>
        <end position="339"/>
    </location>
</feature>
<evidence type="ECO:0000313" key="8">
    <source>
        <dbReference type="EMBL" id="MTD14496.1"/>
    </source>
</evidence>
<evidence type="ECO:0000256" key="2">
    <source>
        <dbReference type="ARBA" id="ARBA00022692"/>
    </source>
</evidence>
<protein>
    <submittedName>
        <fullName evidence="8">C-type cytochrome biogenesis protein CcsB</fullName>
    </submittedName>
</protein>
<feature type="transmembrane region" description="Helical" evidence="6">
    <location>
        <begin position="107"/>
        <end position="124"/>
    </location>
</feature>
<evidence type="ECO:0000313" key="9">
    <source>
        <dbReference type="Proteomes" id="UP000460221"/>
    </source>
</evidence>
<evidence type="ECO:0000256" key="1">
    <source>
        <dbReference type="ARBA" id="ARBA00004141"/>
    </source>
</evidence>
<dbReference type="GO" id="GO:0020037">
    <property type="term" value="F:heme binding"/>
    <property type="evidence" value="ECO:0007669"/>
    <property type="project" value="InterPro"/>
</dbReference>
<dbReference type="InterPro" id="IPR017562">
    <property type="entry name" value="Cyt_c_biogenesis_CcsA"/>
</dbReference>
<evidence type="ECO:0000256" key="5">
    <source>
        <dbReference type="ARBA" id="ARBA00023136"/>
    </source>
</evidence>
<feature type="transmembrane region" description="Helical" evidence="6">
    <location>
        <begin position="314"/>
        <end position="335"/>
    </location>
</feature>
<reference evidence="8 9" key="1">
    <citation type="submission" date="2019-11" db="EMBL/GenBank/DDBJ databases">
        <authorList>
            <person name="Jiang L.-Q."/>
        </authorList>
    </citation>
    <scope>NUCLEOTIDE SEQUENCE [LARGE SCALE GENOMIC DNA]</scope>
    <source>
        <strain evidence="8 9">YIM 132087</strain>
    </source>
</reference>
<organism evidence="8 9">
    <name type="scientific">Nakamurella alba</name>
    <dbReference type="NCBI Taxonomy" id="2665158"/>
    <lineage>
        <taxon>Bacteria</taxon>
        <taxon>Bacillati</taxon>
        <taxon>Actinomycetota</taxon>
        <taxon>Actinomycetes</taxon>
        <taxon>Nakamurellales</taxon>
        <taxon>Nakamurellaceae</taxon>
        <taxon>Nakamurella</taxon>
    </lineage>
</organism>
<dbReference type="AlphaFoldDB" id="A0A7K1FK84"/>
<keyword evidence="5 6" id="KW-0472">Membrane</keyword>
<dbReference type="GO" id="GO:0005886">
    <property type="term" value="C:plasma membrane"/>
    <property type="evidence" value="ECO:0007669"/>
    <property type="project" value="TreeGrafter"/>
</dbReference>
<dbReference type="PANTHER" id="PTHR30071:SF1">
    <property type="entry name" value="CYTOCHROME B_B6 PROTEIN-RELATED"/>
    <property type="match status" value="1"/>
</dbReference>
<feature type="transmembrane region" description="Helical" evidence="6">
    <location>
        <begin position="164"/>
        <end position="192"/>
    </location>
</feature>
<feature type="transmembrane region" description="Helical" evidence="6">
    <location>
        <begin position="131"/>
        <end position="152"/>
    </location>
</feature>
<dbReference type="EMBL" id="WLYK01000003">
    <property type="protein sequence ID" value="MTD14496.1"/>
    <property type="molecule type" value="Genomic_DNA"/>
</dbReference>
<keyword evidence="9" id="KW-1185">Reference proteome</keyword>
<dbReference type="Proteomes" id="UP000460221">
    <property type="component" value="Unassembled WGS sequence"/>
</dbReference>
<dbReference type="Pfam" id="PF01578">
    <property type="entry name" value="Cytochrom_C_asm"/>
    <property type="match status" value="1"/>
</dbReference>
<evidence type="ECO:0000256" key="3">
    <source>
        <dbReference type="ARBA" id="ARBA00022748"/>
    </source>
</evidence>
<name>A0A7K1FK84_9ACTN</name>
<accession>A0A7K1FK84</accession>
<evidence type="ECO:0000256" key="6">
    <source>
        <dbReference type="SAM" id="Phobius"/>
    </source>
</evidence>
<comment type="subcellular location">
    <subcellularLocation>
        <location evidence="1">Membrane</location>
        <topology evidence="1">Multi-pass membrane protein</topology>
    </subcellularLocation>
</comment>
<keyword evidence="2 6" id="KW-0812">Transmembrane</keyword>
<gene>
    <name evidence="8" type="primary">ccsB</name>
    <name evidence="8" type="ORF">GIS00_11115</name>
</gene>
<dbReference type="NCBIfam" id="TIGR03144">
    <property type="entry name" value="cytochr_II_ccsB"/>
    <property type="match status" value="1"/>
</dbReference>
<evidence type="ECO:0000259" key="7">
    <source>
        <dbReference type="Pfam" id="PF01578"/>
    </source>
</evidence>
<dbReference type="InterPro" id="IPR045062">
    <property type="entry name" value="Cyt_c_biogenesis_CcsA/CcmC"/>
</dbReference>
<dbReference type="GO" id="GO:0017004">
    <property type="term" value="P:cytochrome complex assembly"/>
    <property type="evidence" value="ECO:0007669"/>
    <property type="project" value="UniProtKB-KW"/>
</dbReference>
<keyword evidence="4 6" id="KW-1133">Transmembrane helix</keyword>
<comment type="caution">
    <text evidence="8">The sequence shown here is derived from an EMBL/GenBank/DDBJ whole genome shotgun (WGS) entry which is preliminary data.</text>
</comment>
<proteinExistence type="predicted"/>